<keyword evidence="1" id="KW-1133">Transmembrane helix</keyword>
<dbReference type="Proteomes" id="UP001172778">
    <property type="component" value="Unassembled WGS sequence"/>
</dbReference>
<gene>
    <name evidence="2" type="ORF">PZA18_03360</name>
</gene>
<feature type="transmembrane region" description="Helical" evidence="1">
    <location>
        <begin position="134"/>
        <end position="160"/>
    </location>
</feature>
<feature type="transmembrane region" description="Helical" evidence="1">
    <location>
        <begin position="86"/>
        <end position="114"/>
    </location>
</feature>
<dbReference type="Pfam" id="PF04306">
    <property type="entry name" value="DUF456"/>
    <property type="match status" value="1"/>
</dbReference>
<dbReference type="InterPro" id="IPR007403">
    <property type="entry name" value="DUF456"/>
</dbReference>
<name>A0ABT7DSP4_9NEIS</name>
<keyword evidence="1" id="KW-0812">Transmembrane</keyword>
<comment type="caution">
    <text evidence="2">The sequence shown here is derived from an EMBL/GenBank/DDBJ whole genome shotgun (WGS) entry which is preliminary data.</text>
</comment>
<sequence length="161" mass="16468">MENQLMLWAGAMILIVVGVAGTVLPVIPAAPLMLAGMLLGAWIDDFQRIGAPSLIILTILAVAMTAIDFIAGALGAKKLGASRMAVIGATIGSILGIFAGIVGLILGPFVGAFVGEMIAQGDAYRAGKVGLATWLGMVIGTVAKVALAFVMVGIYGFAYWF</sequence>
<dbReference type="RefSeq" id="WP_284099377.1">
    <property type="nucleotide sequence ID" value="NZ_JARRAF010000003.1"/>
</dbReference>
<feature type="transmembrane region" description="Helical" evidence="1">
    <location>
        <begin position="12"/>
        <end position="43"/>
    </location>
</feature>
<organism evidence="2 3">
    <name type="scientific">Parachitinimonas caeni</name>
    <dbReference type="NCBI Taxonomy" id="3031301"/>
    <lineage>
        <taxon>Bacteria</taxon>
        <taxon>Pseudomonadati</taxon>
        <taxon>Pseudomonadota</taxon>
        <taxon>Betaproteobacteria</taxon>
        <taxon>Neisseriales</taxon>
        <taxon>Chitinibacteraceae</taxon>
        <taxon>Parachitinimonas</taxon>
    </lineage>
</organism>
<accession>A0ABT7DSP4</accession>
<reference evidence="2" key="1">
    <citation type="submission" date="2023-03" db="EMBL/GenBank/DDBJ databases">
        <title>Chitinimonas shenzhenensis gen. nov., sp. nov., a novel member of family Burkholderiaceae isolated from activated sludge collected in Shen Zhen, China.</title>
        <authorList>
            <person name="Wang X."/>
        </authorList>
    </citation>
    <scope>NUCLEOTIDE SEQUENCE</scope>
    <source>
        <strain evidence="2">DQS-5</strain>
    </source>
</reference>
<dbReference type="EMBL" id="JARRAF010000003">
    <property type="protein sequence ID" value="MDK2123088.1"/>
    <property type="molecule type" value="Genomic_DNA"/>
</dbReference>
<keyword evidence="3" id="KW-1185">Reference proteome</keyword>
<protein>
    <submittedName>
        <fullName evidence="2">DUF456 family protein</fullName>
    </submittedName>
</protein>
<keyword evidence="1" id="KW-0472">Membrane</keyword>
<evidence type="ECO:0000313" key="2">
    <source>
        <dbReference type="EMBL" id="MDK2123088.1"/>
    </source>
</evidence>
<feature type="transmembrane region" description="Helical" evidence="1">
    <location>
        <begin position="49"/>
        <end position="74"/>
    </location>
</feature>
<proteinExistence type="predicted"/>
<evidence type="ECO:0000313" key="3">
    <source>
        <dbReference type="Proteomes" id="UP001172778"/>
    </source>
</evidence>
<dbReference type="PANTHER" id="PTHR39165">
    <property type="entry name" value="IG HYPOTHETICAL 17883"/>
    <property type="match status" value="1"/>
</dbReference>
<evidence type="ECO:0000256" key="1">
    <source>
        <dbReference type="SAM" id="Phobius"/>
    </source>
</evidence>
<dbReference type="PANTHER" id="PTHR39165:SF1">
    <property type="entry name" value="DUF456 DOMAIN-CONTAINING PROTEIN"/>
    <property type="match status" value="1"/>
</dbReference>